<gene>
    <name evidence="4" type="ORF">POL58_16440</name>
</gene>
<dbReference type="Pfam" id="PF02518">
    <property type="entry name" value="HATPase_c"/>
    <property type="match status" value="1"/>
</dbReference>
<keyword evidence="5" id="KW-1185">Reference proteome</keyword>
<keyword evidence="4" id="KW-0547">Nucleotide-binding</keyword>
<dbReference type="InterPro" id="IPR004358">
    <property type="entry name" value="Sig_transdc_His_kin-like_C"/>
</dbReference>
<dbReference type="PRINTS" id="PR00344">
    <property type="entry name" value="BCTRLSENSOR"/>
</dbReference>
<evidence type="ECO:0000256" key="1">
    <source>
        <dbReference type="ARBA" id="ARBA00000085"/>
    </source>
</evidence>
<accession>A0ABT5B746</accession>
<dbReference type="EMBL" id="JAQNDN010000007">
    <property type="protein sequence ID" value="MDC0669344.1"/>
    <property type="molecule type" value="Genomic_DNA"/>
</dbReference>
<dbReference type="RefSeq" id="WP_271999286.1">
    <property type="nucleotide sequence ID" value="NZ_JAQNDN010000007.1"/>
</dbReference>
<evidence type="ECO:0000313" key="4">
    <source>
        <dbReference type="EMBL" id="MDC0669344.1"/>
    </source>
</evidence>
<dbReference type="InterPro" id="IPR036890">
    <property type="entry name" value="HATPase_C_sf"/>
</dbReference>
<evidence type="ECO:0000259" key="3">
    <source>
        <dbReference type="Pfam" id="PF02518"/>
    </source>
</evidence>
<protein>
    <recommendedName>
        <fullName evidence="2">histidine kinase</fullName>
        <ecNumber evidence="2">2.7.13.3</ecNumber>
    </recommendedName>
</protein>
<dbReference type="EC" id="2.7.13.3" evidence="2"/>
<keyword evidence="4" id="KW-0067">ATP-binding</keyword>
<dbReference type="SUPFAM" id="SSF55874">
    <property type="entry name" value="ATPase domain of HSP90 chaperone/DNA topoisomerase II/histidine kinase"/>
    <property type="match status" value="1"/>
</dbReference>
<dbReference type="Gene3D" id="3.30.565.10">
    <property type="entry name" value="Histidine kinase-like ATPase, C-terminal domain"/>
    <property type="match status" value="1"/>
</dbReference>
<dbReference type="Proteomes" id="UP001217838">
    <property type="component" value="Unassembled WGS sequence"/>
</dbReference>
<feature type="domain" description="Histidine kinase/HSP90-like ATPase" evidence="3">
    <location>
        <begin position="7"/>
        <end position="51"/>
    </location>
</feature>
<organism evidence="4 5">
    <name type="scientific">Nannocystis radixulma</name>
    <dbReference type="NCBI Taxonomy" id="2995305"/>
    <lineage>
        <taxon>Bacteria</taxon>
        <taxon>Pseudomonadati</taxon>
        <taxon>Myxococcota</taxon>
        <taxon>Polyangia</taxon>
        <taxon>Nannocystales</taxon>
        <taxon>Nannocystaceae</taxon>
        <taxon>Nannocystis</taxon>
    </lineage>
</organism>
<name>A0ABT5B746_9BACT</name>
<evidence type="ECO:0000313" key="5">
    <source>
        <dbReference type="Proteomes" id="UP001217838"/>
    </source>
</evidence>
<dbReference type="InterPro" id="IPR003594">
    <property type="entry name" value="HATPase_dom"/>
</dbReference>
<sequence>MDRPHSARRHGARGLGLGLYISKQVVLAHGGTIAFESSEAGGNLLRVRLPRYFA</sequence>
<comment type="catalytic activity">
    <reaction evidence="1">
        <text>ATP + protein L-histidine = ADP + protein N-phospho-L-histidine.</text>
        <dbReference type="EC" id="2.7.13.3"/>
    </reaction>
</comment>
<comment type="caution">
    <text evidence="4">The sequence shown here is derived from an EMBL/GenBank/DDBJ whole genome shotgun (WGS) entry which is preliminary data.</text>
</comment>
<reference evidence="4 5" key="1">
    <citation type="submission" date="2022-11" db="EMBL/GenBank/DDBJ databases">
        <title>Minimal conservation of predation-associated metabolite biosynthetic gene clusters underscores biosynthetic potential of Myxococcota including descriptions for ten novel species: Archangium lansinium sp. nov., Myxococcus landrumus sp. nov., Nannocystis bai.</title>
        <authorList>
            <person name="Ahearne A."/>
            <person name="Stevens C."/>
            <person name="Dowd S."/>
        </authorList>
    </citation>
    <scope>NUCLEOTIDE SEQUENCE [LARGE SCALE GENOMIC DNA]</scope>
    <source>
        <strain evidence="4 5">NCELM</strain>
    </source>
</reference>
<proteinExistence type="predicted"/>
<dbReference type="GO" id="GO:0005524">
    <property type="term" value="F:ATP binding"/>
    <property type="evidence" value="ECO:0007669"/>
    <property type="project" value="UniProtKB-KW"/>
</dbReference>
<evidence type="ECO:0000256" key="2">
    <source>
        <dbReference type="ARBA" id="ARBA00012438"/>
    </source>
</evidence>